<evidence type="ECO:0000313" key="1">
    <source>
        <dbReference type="EMBL" id="MPL67909.1"/>
    </source>
</evidence>
<organism evidence="1">
    <name type="scientific">bioreactor metagenome</name>
    <dbReference type="NCBI Taxonomy" id="1076179"/>
    <lineage>
        <taxon>unclassified sequences</taxon>
        <taxon>metagenomes</taxon>
        <taxon>ecological metagenomes</taxon>
    </lineage>
</organism>
<dbReference type="AlphaFoldDB" id="A0A644TMM4"/>
<gene>
    <name evidence="1" type="ORF">SDC9_13612</name>
</gene>
<proteinExistence type="predicted"/>
<accession>A0A644TMM4</accession>
<comment type="caution">
    <text evidence="1">The sequence shown here is derived from an EMBL/GenBank/DDBJ whole genome shotgun (WGS) entry which is preliminary data.</text>
</comment>
<reference evidence="1" key="1">
    <citation type="submission" date="2019-08" db="EMBL/GenBank/DDBJ databases">
        <authorList>
            <person name="Kucharzyk K."/>
            <person name="Murdoch R.W."/>
            <person name="Higgins S."/>
            <person name="Loffler F."/>
        </authorList>
    </citation>
    <scope>NUCLEOTIDE SEQUENCE</scope>
</reference>
<protein>
    <submittedName>
        <fullName evidence="1">Uncharacterized protein</fullName>
    </submittedName>
</protein>
<name>A0A644TMM4_9ZZZZ</name>
<dbReference type="EMBL" id="VSSQ01000039">
    <property type="protein sequence ID" value="MPL67909.1"/>
    <property type="molecule type" value="Genomic_DNA"/>
</dbReference>
<sequence>METAQKLPIVTYLTQIIFHLTLNQEDIDDAAIWQGTVGSGQVRRLGELMTKRTERVAAMMDLLAAAGFEFEVKKNVVYATSDQVEAFEAKQRLLEAGFKDREFQILLEYTRGWGML</sequence>